<organism evidence="1 2">
    <name type="scientific">Pseudomonas fluorescens</name>
    <dbReference type="NCBI Taxonomy" id="294"/>
    <lineage>
        <taxon>Bacteria</taxon>
        <taxon>Pseudomonadati</taxon>
        <taxon>Pseudomonadota</taxon>
        <taxon>Gammaproteobacteria</taxon>
        <taxon>Pseudomonadales</taxon>
        <taxon>Pseudomonadaceae</taxon>
        <taxon>Pseudomonas</taxon>
    </lineage>
</organism>
<name>A0A1T2Y2X2_PSEFL</name>
<protein>
    <recommendedName>
        <fullName evidence="3">Lipoprotein</fullName>
    </recommendedName>
</protein>
<accession>A0A1T2Y2X2</accession>
<reference evidence="1 2" key="1">
    <citation type="submission" date="2016-12" db="EMBL/GenBank/DDBJ databases">
        <title>Draft genome sequences of seven strains of Pseudomonas fluorescens that produce 4-formylaminooxyvinylglycine.</title>
        <authorList>
            <person name="Okrent R.A."/>
            <person name="Manning V.A."/>
            <person name="Trippe K.M."/>
        </authorList>
    </citation>
    <scope>NUCLEOTIDE SEQUENCE [LARGE SCALE GENOMIC DNA]</scope>
    <source>
        <strain evidence="1 2">P5A</strain>
    </source>
</reference>
<dbReference type="Proteomes" id="UP000190965">
    <property type="component" value="Unassembled WGS sequence"/>
</dbReference>
<comment type="caution">
    <text evidence="1">The sequence shown here is derived from an EMBL/GenBank/DDBJ whole genome shotgun (WGS) entry which is preliminary data.</text>
</comment>
<evidence type="ECO:0000313" key="2">
    <source>
        <dbReference type="Proteomes" id="UP000190965"/>
    </source>
</evidence>
<sequence length="113" mass="12522">MSLLSGCQQLNPQPEALPHPDSPLRVALDAMNHSFRNGVRDLLITQHVSGGEFPTAAVITVEESGLLDDSISAQRTVFSMAYLEGRWVIERQTKAQKCYPGRGHQDFADKRCL</sequence>
<gene>
    <name evidence="1" type="ORF">BFW87_25410</name>
</gene>
<proteinExistence type="predicted"/>
<evidence type="ECO:0008006" key="3">
    <source>
        <dbReference type="Google" id="ProtNLM"/>
    </source>
</evidence>
<dbReference type="AlphaFoldDB" id="A0A1T2Y2X2"/>
<evidence type="ECO:0000313" key="1">
    <source>
        <dbReference type="EMBL" id="OPA86353.1"/>
    </source>
</evidence>
<dbReference type="EMBL" id="MSDF01000052">
    <property type="protein sequence ID" value="OPA86353.1"/>
    <property type="molecule type" value="Genomic_DNA"/>
</dbReference>